<proteinExistence type="predicted"/>
<dbReference type="Proteomes" id="UP001213799">
    <property type="component" value="Unassembled WGS sequence"/>
</dbReference>
<feature type="repeat" description="ANK" evidence="2">
    <location>
        <begin position="749"/>
        <end position="781"/>
    </location>
</feature>
<dbReference type="InterPro" id="IPR036770">
    <property type="entry name" value="Ankyrin_rpt-contain_sf"/>
</dbReference>
<dbReference type="InterPro" id="IPR054471">
    <property type="entry name" value="GPIID_WHD"/>
</dbReference>
<feature type="repeat" description="ANK" evidence="2">
    <location>
        <begin position="848"/>
        <end position="880"/>
    </location>
</feature>
<dbReference type="Gene3D" id="3.40.50.300">
    <property type="entry name" value="P-loop containing nucleotide triphosphate hydrolases"/>
    <property type="match status" value="1"/>
</dbReference>
<reference evidence="5" key="2">
    <citation type="submission" date="2023-01" db="EMBL/GenBank/DDBJ databases">
        <authorList>
            <person name="Petersen C."/>
        </authorList>
    </citation>
    <scope>NUCLEOTIDE SEQUENCE</scope>
    <source>
        <strain evidence="5">IBT 12815</strain>
    </source>
</reference>
<evidence type="ECO:0000313" key="5">
    <source>
        <dbReference type="EMBL" id="KAJ5617377.1"/>
    </source>
</evidence>
<dbReference type="InterPro" id="IPR002110">
    <property type="entry name" value="Ankyrin_rpt"/>
</dbReference>
<feature type="repeat" description="ANK" evidence="2">
    <location>
        <begin position="782"/>
        <end position="814"/>
    </location>
</feature>
<keyword evidence="2" id="KW-0040">ANK repeat</keyword>
<dbReference type="InterPro" id="IPR056884">
    <property type="entry name" value="NPHP3-like_N"/>
</dbReference>
<feature type="repeat" description="ANK" evidence="2">
    <location>
        <begin position="950"/>
        <end position="983"/>
    </location>
</feature>
<dbReference type="GeneID" id="81583791"/>
<organism evidence="5 6">
    <name type="scientific">Penicillium hordei</name>
    <dbReference type="NCBI Taxonomy" id="40994"/>
    <lineage>
        <taxon>Eukaryota</taxon>
        <taxon>Fungi</taxon>
        <taxon>Dikarya</taxon>
        <taxon>Ascomycota</taxon>
        <taxon>Pezizomycotina</taxon>
        <taxon>Eurotiomycetes</taxon>
        <taxon>Eurotiomycetidae</taxon>
        <taxon>Eurotiales</taxon>
        <taxon>Aspergillaceae</taxon>
        <taxon>Penicillium</taxon>
    </lineage>
</organism>
<dbReference type="Pfam" id="PF24883">
    <property type="entry name" value="NPHP3_N"/>
    <property type="match status" value="1"/>
</dbReference>
<keyword evidence="6" id="KW-1185">Reference proteome</keyword>
<dbReference type="PROSITE" id="PS50297">
    <property type="entry name" value="ANK_REP_REGION"/>
    <property type="match status" value="7"/>
</dbReference>
<dbReference type="SUPFAM" id="SSF57850">
    <property type="entry name" value="RING/U-box"/>
    <property type="match status" value="1"/>
</dbReference>
<dbReference type="Gene3D" id="1.25.40.20">
    <property type="entry name" value="Ankyrin repeat-containing domain"/>
    <property type="match status" value="3"/>
</dbReference>
<protein>
    <recommendedName>
        <fullName evidence="7">NACHT domain-containing protein</fullName>
    </recommendedName>
</protein>
<dbReference type="SUPFAM" id="SSF52540">
    <property type="entry name" value="P-loop containing nucleoside triphosphate hydrolases"/>
    <property type="match status" value="1"/>
</dbReference>
<dbReference type="Pfam" id="PF12796">
    <property type="entry name" value="Ank_2"/>
    <property type="match status" value="4"/>
</dbReference>
<feature type="repeat" description="ANK" evidence="2">
    <location>
        <begin position="881"/>
        <end position="914"/>
    </location>
</feature>
<gene>
    <name evidence="5" type="ORF">N7537_002491</name>
</gene>
<dbReference type="PRINTS" id="PR01415">
    <property type="entry name" value="ANKYRIN"/>
</dbReference>
<dbReference type="RefSeq" id="XP_056758544.1">
    <property type="nucleotide sequence ID" value="XM_056893549.1"/>
</dbReference>
<dbReference type="SUPFAM" id="SSF48403">
    <property type="entry name" value="Ankyrin repeat"/>
    <property type="match status" value="1"/>
</dbReference>
<evidence type="ECO:0000313" key="6">
    <source>
        <dbReference type="Proteomes" id="UP001213799"/>
    </source>
</evidence>
<accession>A0AAD6EHE8</accession>
<reference evidence="5" key="1">
    <citation type="journal article" date="2023" name="IMA Fungus">
        <title>Comparative genomic study of the Penicillium genus elucidates a diverse pangenome and 15 lateral gene transfer events.</title>
        <authorList>
            <person name="Petersen C."/>
            <person name="Sorensen T."/>
            <person name="Nielsen M.R."/>
            <person name="Sondergaard T.E."/>
            <person name="Sorensen J.L."/>
            <person name="Fitzpatrick D.A."/>
            <person name="Frisvad J.C."/>
            <person name="Nielsen K.L."/>
        </authorList>
    </citation>
    <scope>NUCLEOTIDE SEQUENCE</scope>
    <source>
        <strain evidence="5">IBT 12815</strain>
    </source>
</reference>
<sequence length="1087" mass="120865">MSFGFGIGDFLAVIQLANKTRKAFVDAPIQFKSISNEVRSLSLVLQDVEIDISAKELSSQQQAELQEISTGCNEALADILKKIEDYTELSPTNDAKRNITKRVWKRLKWEPSDIQELRLRISTNIALLTAFNGQIIKRSVGKLVQHQDEVERQKILDWISPSNYATQQSDYIGRREEGTGQWFLDSSEFEDWISGSKQTLFCPGIPGAGKTILASIVIDELYDRCGNGSEDIAIVYLYCNFKRHDEQSAVEMLSSILKQLAQSQSSLPSSIQEMYAKHVTKGIRPSMGEIRKTIQQLSQQSDFAKVYIVIDALDECRVDDGSRTKLLHAIFELQDACNINFLATSRVILEITEMFKEKPTIEIRASTADVMRYLQGNLEILPAFVSRNPELQMEISTEITRAVDGMFLLAQLYLNSLVGKRSPKAIRSALKDISSSTNQYDSAYGAAMKRIQGQVSDKTELAMQVLAWVTCAKRPLTTVELQIALAVEINEPDFEEGNLSDLIDIVSVCAGLVTIDEQSDVIRLVHYTTQEFFQRNQSTWFPNASCYIGGICVTYLSYGIFKTGHCHTEEDFISRRDDYPFVLYAASFWGSHIQECEADGKASIDEEAIIALLLDGPKVSSCVQFMCSADRRLPPYEANIKNNGYPLITTQLATGMHLAAYFELLDVTRKLISVGGSVDCVDAAGMTPLSWAAQRNHPDAVTLLLENGANPNIKDNRGTTSLFFAARCGHERVLQLLLEANGDLLYDNVGRPLLHASAMSGSEEVTRFLLKQGLAAHAKDNRGHTPLFLAALEGHLNLVQLFIDWNRDIDTQDIELDASMTVAARNGNEAIVQFLLDRGADPNNFHFRNMTPLMHATASANVSVVQLLLELGVDLEIKDNKGLTALSHAARCRNTEAVIQLLLEKGADTNTKDNDSRGVVFYAASENRYNNLTALFTSTNIRNIHQPDLHGRTPLHVAATRGHLQSVLTLLKSDGVDSEAQDKFGRTPLSDAIVRKRFDVVKALETFSETSSQVTVGPVVEATSQPVVHVLCDICGVDILKGEAFYYCIICSGGDFDICEVCYYLGARCLDFSHEMELRHERGFALW</sequence>
<evidence type="ECO:0008006" key="7">
    <source>
        <dbReference type="Google" id="ProtNLM"/>
    </source>
</evidence>
<dbReference type="PROSITE" id="PS50088">
    <property type="entry name" value="ANK_REPEAT"/>
    <property type="match status" value="8"/>
</dbReference>
<evidence type="ECO:0000259" key="3">
    <source>
        <dbReference type="Pfam" id="PF22939"/>
    </source>
</evidence>
<dbReference type="Pfam" id="PF22939">
    <property type="entry name" value="WHD_GPIID"/>
    <property type="match status" value="1"/>
</dbReference>
<dbReference type="PANTHER" id="PTHR10039">
    <property type="entry name" value="AMELOGENIN"/>
    <property type="match status" value="1"/>
</dbReference>
<name>A0AAD6EHE8_9EURO</name>
<comment type="caution">
    <text evidence="5">The sequence shown here is derived from an EMBL/GenBank/DDBJ whole genome shotgun (WGS) entry which is preliminary data.</text>
</comment>
<dbReference type="AlphaFoldDB" id="A0AAD6EHE8"/>
<feature type="repeat" description="ANK" evidence="2">
    <location>
        <begin position="717"/>
        <end position="749"/>
    </location>
</feature>
<keyword evidence="1" id="KW-0677">Repeat</keyword>
<dbReference type="PANTHER" id="PTHR10039:SF15">
    <property type="entry name" value="NACHT DOMAIN-CONTAINING PROTEIN"/>
    <property type="match status" value="1"/>
</dbReference>
<evidence type="ECO:0000259" key="4">
    <source>
        <dbReference type="Pfam" id="PF24883"/>
    </source>
</evidence>
<feature type="repeat" description="ANK" evidence="2">
    <location>
        <begin position="815"/>
        <end position="847"/>
    </location>
</feature>
<dbReference type="EMBL" id="JAQJAE010000001">
    <property type="protein sequence ID" value="KAJ5617377.1"/>
    <property type="molecule type" value="Genomic_DNA"/>
</dbReference>
<dbReference type="InterPro" id="IPR027417">
    <property type="entry name" value="P-loop_NTPase"/>
</dbReference>
<feature type="repeat" description="ANK" evidence="2">
    <location>
        <begin position="684"/>
        <end position="716"/>
    </location>
</feature>
<evidence type="ECO:0000256" key="1">
    <source>
        <dbReference type="ARBA" id="ARBA00022737"/>
    </source>
</evidence>
<feature type="domain" description="Nephrocystin 3-like N-terminal" evidence="4">
    <location>
        <begin position="178"/>
        <end position="346"/>
    </location>
</feature>
<dbReference type="SMART" id="SM00248">
    <property type="entry name" value="ANK"/>
    <property type="match status" value="10"/>
</dbReference>
<feature type="domain" description="GPI inositol-deacylase winged helix" evidence="3">
    <location>
        <begin position="458"/>
        <end position="535"/>
    </location>
</feature>
<evidence type="ECO:0000256" key="2">
    <source>
        <dbReference type="PROSITE-ProRule" id="PRU00023"/>
    </source>
</evidence>